<comment type="caution">
    <text evidence="2">The sequence shown here is derived from an EMBL/GenBank/DDBJ whole genome shotgun (WGS) entry which is preliminary data.</text>
</comment>
<dbReference type="InterPro" id="IPR021327">
    <property type="entry name" value="DUF2934"/>
</dbReference>
<gene>
    <name evidence="2" type="ORF">D3273_27485</name>
</gene>
<organism evidence="2 3">
    <name type="scientific">Lichenibacterium minor</name>
    <dbReference type="NCBI Taxonomy" id="2316528"/>
    <lineage>
        <taxon>Bacteria</taxon>
        <taxon>Pseudomonadati</taxon>
        <taxon>Pseudomonadota</taxon>
        <taxon>Alphaproteobacteria</taxon>
        <taxon>Hyphomicrobiales</taxon>
        <taxon>Lichenihabitantaceae</taxon>
        <taxon>Lichenibacterium</taxon>
    </lineage>
</organism>
<dbReference type="OrthoDB" id="9811127at2"/>
<protein>
    <submittedName>
        <fullName evidence="2">DUF2934 domain-containing protein</fullName>
    </submittedName>
</protein>
<name>A0A4Q2TXE3_9HYPH</name>
<evidence type="ECO:0000256" key="1">
    <source>
        <dbReference type="SAM" id="MobiDB-lite"/>
    </source>
</evidence>
<dbReference type="EMBL" id="QYBB01000121">
    <property type="protein sequence ID" value="RYC28782.1"/>
    <property type="molecule type" value="Genomic_DNA"/>
</dbReference>
<keyword evidence="3" id="KW-1185">Reference proteome</keyword>
<dbReference type="Pfam" id="PF11154">
    <property type="entry name" value="DUF2934"/>
    <property type="match status" value="1"/>
</dbReference>
<dbReference type="Proteomes" id="UP000290759">
    <property type="component" value="Unassembled WGS sequence"/>
</dbReference>
<accession>A0A4Q2TXE3</accession>
<feature type="region of interest" description="Disordered" evidence="1">
    <location>
        <begin position="134"/>
        <end position="161"/>
    </location>
</feature>
<reference evidence="2 3" key="1">
    <citation type="submission" date="2018-12" db="EMBL/GenBank/DDBJ databases">
        <authorList>
            <person name="Grouzdev D.S."/>
            <person name="Krutkina M.S."/>
        </authorList>
    </citation>
    <scope>NUCLEOTIDE SEQUENCE [LARGE SCALE GENOMIC DNA]</scope>
    <source>
        <strain evidence="2 3">RmlP026</strain>
    </source>
</reference>
<reference evidence="2 3" key="2">
    <citation type="submission" date="2019-02" db="EMBL/GenBank/DDBJ databases">
        <title>'Lichenibacterium ramalinii' gen. nov. sp. nov., 'Lichenibacterium minor' gen. nov. sp. nov.</title>
        <authorList>
            <person name="Pankratov T."/>
        </authorList>
    </citation>
    <scope>NUCLEOTIDE SEQUENCE [LARGE SCALE GENOMIC DNA]</scope>
    <source>
        <strain evidence="2 3">RmlP026</strain>
    </source>
</reference>
<evidence type="ECO:0000313" key="3">
    <source>
        <dbReference type="Proteomes" id="UP000290759"/>
    </source>
</evidence>
<dbReference type="AlphaFoldDB" id="A0A4Q2TXE3"/>
<proteinExistence type="predicted"/>
<evidence type="ECO:0000313" key="2">
    <source>
        <dbReference type="EMBL" id="RYC28782.1"/>
    </source>
</evidence>
<sequence length="161" mass="18008">MDQPRAACRLRNTSSDIREADRCSAKVGTRAPISPERAFQRELDLCQLVNRRYGRRTNHRQEPNVNLDRHTAITARAHQIWEKSGCVHGQDVQHWRQAERERDEAEARAAAVEQFNAGPIEVAPAKLTRKHVAKAAEPAGEVPAASARKPRVSRKASAPPL</sequence>